<sequence length="403" mass="46598">MPNPSGKNGHNNGTKPTDDVLKAHLLKYREQAQSQEQKCRSLTVDLGYSIWPWKLNKEENRLGIGSKRRFKPAEEVVKQAIITEVEGDLGRRNGPDYIQDNLRHKYNLHVGRDLVTKTMKVYFPKDFVKRFPGRRLIRQNRTQLQSIGPYRELHSDHEKLTAFAVKMGELGISIYGYKDRWSDNLLYLVCVPESRSAAAGGHIFLDFVTEVGCIPIQLTTDKGPEIGFQHAFMAALHEAYAPDLDATVYPPHVILKSTNNTPIEGIWRRFSEKVGANLKEIILRGKVEYIFDSTRHEHTYVPESFLCYYELANFQRWWNNHRVRTQENKMMPSGHVPSFALEYPSTLNGVDCRIEVPKEAIAWLWQFLEEETNKSREEFFRWYPDDFANAASSTWEAITACNN</sequence>
<dbReference type="Proteomes" id="UP001163835">
    <property type="component" value="Unassembled WGS sequence"/>
</dbReference>
<dbReference type="EMBL" id="MU795412">
    <property type="protein sequence ID" value="KAJ3806526.1"/>
    <property type="molecule type" value="Genomic_DNA"/>
</dbReference>
<organism evidence="1 2">
    <name type="scientific">Lentinula aff. lateritia</name>
    <dbReference type="NCBI Taxonomy" id="2804960"/>
    <lineage>
        <taxon>Eukaryota</taxon>
        <taxon>Fungi</taxon>
        <taxon>Dikarya</taxon>
        <taxon>Basidiomycota</taxon>
        <taxon>Agaricomycotina</taxon>
        <taxon>Agaricomycetes</taxon>
        <taxon>Agaricomycetidae</taxon>
        <taxon>Agaricales</taxon>
        <taxon>Marasmiineae</taxon>
        <taxon>Omphalotaceae</taxon>
        <taxon>Lentinula</taxon>
    </lineage>
</organism>
<keyword evidence="2" id="KW-1185">Reference proteome</keyword>
<proteinExistence type="predicted"/>
<evidence type="ECO:0000313" key="2">
    <source>
        <dbReference type="Proteomes" id="UP001163835"/>
    </source>
</evidence>
<accession>A0ACC1TQ82</accession>
<evidence type="ECO:0000313" key="1">
    <source>
        <dbReference type="EMBL" id="KAJ3806526.1"/>
    </source>
</evidence>
<protein>
    <submittedName>
        <fullName evidence="1">Uncharacterized protein</fullName>
    </submittedName>
</protein>
<comment type="caution">
    <text evidence="1">The sequence shown here is derived from an EMBL/GenBank/DDBJ whole genome shotgun (WGS) entry which is preliminary data.</text>
</comment>
<name>A0ACC1TQ82_9AGAR</name>
<gene>
    <name evidence="1" type="ORF">F5876DRAFT_80598</name>
</gene>
<reference evidence="1" key="1">
    <citation type="submission" date="2022-09" db="EMBL/GenBank/DDBJ databases">
        <title>A Global Phylogenomic Analysis of the Shiitake Genus Lentinula.</title>
        <authorList>
            <consortium name="DOE Joint Genome Institute"/>
            <person name="Sierra-Patev S."/>
            <person name="Min B."/>
            <person name="Naranjo-Ortiz M."/>
            <person name="Looney B."/>
            <person name="Konkel Z."/>
            <person name="Slot J.C."/>
            <person name="Sakamoto Y."/>
            <person name="Steenwyk J.L."/>
            <person name="Rokas A."/>
            <person name="Carro J."/>
            <person name="Camarero S."/>
            <person name="Ferreira P."/>
            <person name="Molpeceres G."/>
            <person name="Ruiz-Duenas F.J."/>
            <person name="Serrano A."/>
            <person name="Henrissat B."/>
            <person name="Drula E."/>
            <person name="Hughes K.W."/>
            <person name="Mata J.L."/>
            <person name="Ishikawa N.K."/>
            <person name="Vargas-Isla R."/>
            <person name="Ushijima S."/>
            <person name="Smith C.A."/>
            <person name="Ahrendt S."/>
            <person name="Andreopoulos W."/>
            <person name="He G."/>
            <person name="Labutti K."/>
            <person name="Lipzen A."/>
            <person name="Ng V."/>
            <person name="Riley R."/>
            <person name="Sandor L."/>
            <person name="Barry K."/>
            <person name="Martinez A.T."/>
            <person name="Xiao Y."/>
            <person name="Gibbons J.G."/>
            <person name="Terashima K."/>
            <person name="Grigoriev I.V."/>
            <person name="Hibbett D.S."/>
        </authorList>
    </citation>
    <scope>NUCLEOTIDE SEQUENCE</scope>
    <source>
        <strain evidence="1">TMI1499</strain>
    </source>
</reference>